<proteinExistence type="predicted"/>
<dbReference type="Proteomes" id="UP000030428">
    <property type="component" value="Unassembled WGS sequence"/>
</dbReference>
<keyword evidence="4" id="KW-0670">Pyruvate</keyword>
<evidence type="ECO:0008006" key="8">
    <source>
        <dbReference type="Google" id="ProtNLM"/>
    </source>
</evidence>
<feature type="signal peptide" evidence="5">
    <location>
        <begin position="1"/>
        <end position="27"/>
    </location>
</feature>
<accession>A0A0A6PIG1</accession>
<name>A0A0A6PIG1_9GAMM</name>
<evidence type="ECO:0000313" key="6">
    <source>
        <dbReference type="EMBL" id="KHD09994.1"/>
    </source>
</evidence>
<keyword evidence="3" id="KW-0456">Lyase</keyword>
<dbReference type="PANTHER" id="PTHR10067">
    <property type="entry name" value="PHOSPHATIDYLSERINE DECARBOXYLASE"/>
    <property type="match status" value="1"/>
</dbReference>
<gene>
    <name evidence="6" type="ORF">PN36_26230</name>
</gene>
<sequence>MKLSFKTALPVFLGASALCYSSISASADQTEISRKELQVRAIHLDKLQDPLKTKARLLPRNLLLKVITSPCYESLDYLSTQYAGDDKTREALATVNDNFHELPVGYCEGTDPCPNPWQSTDATKLVQKMLDEFTKWCTFLPDINGSHDNGLYYIQEFTWFYYRNQAGQDFVQGKVPNDPSSNLLTGLKFTTDFSVQRGEFMWSKASAEKVPEWVYDPRIEISDYQLNPDNTYQYRSFNEFFARNIKTDPITQTIPSRPATMPERDYLVVSPTDCIMNPLVQVLQQEDGSVTREYIQNPLQENLVLDVKNIPISLNDLLGETPEELKAQFNGGTGLSCVLMPNTYHHFHSPVNGTVVHAEIVKTGLYGYEDFPNWVPFDGNVGRPGTDFSQFQMFQRGVIIVEVKYKDLNGGTLTGYVASIPVGLNTIGSVVLADDIVPGKQVKRGYTRFGNFYYGGSLDILLFSKGLASGVVQTRLGTQITLFNVGDTPPVDPNLPTVRYLK</sequence>
<dbReference type="GO" id="GO:0004609">
    <property type="term" value="F:phosphatidylserine decarboxylase activity"/>
    <property type="evidence" value="ECO:0007669"/>
    <property type="project" value="InterPro"/>
</dbReference>
<comment type="caution">
    <text evidence="6">The sequence shown here is derived from an EMBL/GenBank/DDBJ whole genome shotgun (WGS) entry which is preliminary data.</text>
</comment>
<organism evidence="6 7">
    <name type="scientific">Candidatus Thiomargarita nelsonii</name>
    <dbReference type="NCBI Taxonomy" id="1003181"/>
    <lineage>
        <taxon>Bacteria</taxon>
        <taxon>Pseudomonadati</taxon>
        <taxon>Pseudomonadota</taxon>
        <taxon>Gammaproteobacteria</taxon>
        <taxon>Thiotrichales</taxon>
        <taxon>Thiotrichaceae</taxon>
        <taxon>Thiomargarita</taxon>
    </lineage>
</organism>
<evidence type="ECO:0000256" key="5">
    <source>
        <dbReference type="SAM" id="SignalP"/>
    </source>
</evidence>
<dbReference type="GO" id="GO:0008654">
    <property type="term" value="P:phospholipid biosynthetic process"/>
    <property type="evidence" value="ECO:0007669"/>
    <property type="project" value="InterPro"/>
</dbReference>
<evidence type="ECO:0000256" key="4">
    <source>
        <dbReference type="ARBA" id="ARBA00023317"/>
    </source>
</evidence>
<dbReference type="EMBL" id="JSZA02000152">
    <property type="protein sequence ID" value="KHD09994.1"/>
    <property type="molecule type" value="Genomic_DNA"/>
</dbReference>
<dbReference type="AlphaFoldDB" id="A0A0A6PIG1"/>
<protein>
    <recommendedName>
        <fullName evidence="8">Phosphatidylserine decarboxylase</fullName>
    </recommendedName>
</protein>
<evidence type="ECO:0000313" key="7">
    <source>
        <dbReference type="Proteomes" id="UP000030428"/>
    </source>
</evidence>
<evidence type="ECO:0000256" key="3">
    <source>
        <dbReference type="ARBA" id="ARBA00023239"/>
    </source>
</evidence>
<evidence type="ECO:0000256" key="2">
    <source>
        <dbReference type="ARBA" id="ARBA00023145"/>
    </source>
</evidence>
<keyword evidence="2" id="KW-0865">Zymogen</keyword>
<reference evidence="6 7" key="1">
    <citation type="journal article" date="2016" name="Front. Microbiol.">
        <title>Single-Cell (Meta-)Genomics of a Dimorphic Candidatus Thiomargarita nelsonii Reveals Genomic Plasticity.</title>
        <authorList>
            <person name="Flood B.E."/>
            <person name="Fliss P."/>
            <person name="Jones D.S."/>
            <person name="Dick G.J."/>
            <person name="Jain S."/>
            <person name="Kaster A.K."/>
            <person name="Winkel M."/>
            <person name="Mussmann M."/>
            <person name="Bailey J."/>
        </authorList>
    </citation>
    <scope>NUCLEOTIDE SEQUENCE [LARGE SCALE GENOMIC DNA]</scope>
    <source>
        <strain evidence="6">Hydrate Ridge</strain>
    </source>
</reference>
<dbReference type="PANTHER" id="PTHR10067:SF13">
    <property type="entry name" value="PHOSPHATIDYLSERINE DECARBOXYLASE"/>
    <property type="match status" value="1"/>
</dbReference>
<evidence type="ECO:0000256" key="1">
    <source>
        <dbReference type="ARBA" id="ARBA00022793"/>
    </source>
</evidence>
<keyword evidence="5" id="KW-0732">Signal</keyword>
<dbReference type="InterPro" id="IPR003817">
    <property type="entry name" value="PS_Dcarbxylase"/>
</dbReference>
<dbReference type="Pfam" id="PF02666">
    <property type="entry name" value="PS_Dcarbxylase"/>
    <property type="match status" value="1"/>
</dbReference>
<keyword evidence="7" id="KW-1185">Reference proteome</keyword>
<feature type="chain" id="PRO_5002031920" description="Phosphatidylserine decarboxylase" evidence="5">
    <location>
        <begin position="28"/>
        <end position="502"/>
    </location>
</feature>
<keyword evidence="1" id="KW-0210">Decarboxylase</keyword>